<dbReference type="Pfam" id="PF01266">
    <property type="entry name" value="DAO"/>
    <property type="match status" value="1"/>
</dbReference>
<dbReference type="GO" id="GO:0016491">
    <property type="term" value="F:oxidoreductase activity"/>
    <property type="evidence" value="ECO:0007669"/>
    <property type="project" value="UniProtKB-KW"/>
</dbReference>
<evidence type="ECO:0000259" key="1">
    <source>
        <dbReference type="Pfam" id="PF01266"/>
    </source>
</evidence>
<dbReference type="Gene3D" id="3.50.50.60">
    <property type="entry name" value="FAD/NAD(P)-binding domain"/>
    <property type="match status" value="1"/>
</dbReference>
<sequence length="475" mass="54518">MENFDICIVGAGPAGCITALELQHLGYKVLLIEKTTFPRFHIGCSFSSGILHWLTTLKLTDLLSPALLHKHSMTSILWEDNTIINKYEQGLTVDRGIFDQLLLQHVISLGVHVIQSAMDVRIQEMPDTTWMIQVKKENTFFQFGARFLVEATGRKSLLKTGKKGYLPPLIATYAFLPQSFKHPIVEASAEGWFWGTPFKDVSLIAYFSHPTAVQKYKNSNNCYTAALQTFQTVSLLIPNNLQTFTCNASSYEDKSPIASNYIKVGDAAYTTDPISAQGVTKAIKSAVHASKVIHTLLQQPHMNEHAIAYYEQLIRRDVSQHGQWMNDFYGRQQIFQTPFWQQYSGRQTMDNTIDFHLHLEPQDLLMIHPDLNFVKSPVLGMRFIEVQNAVVKKREEEPYVFIDNLLIVPILKLIHQQTVFNSINLLYKHYPHVNPIYLLRYLINHQLIIKKEYEINEKTIDPTYFTDSYKEESLS</sequence>
<dbReference type="PANTHER" id="PTHR43747">
    <property type="entry name" value="FAD-BINDING PROTEIN"/>
    <property type="match status" value="1"/>
</dbReference>
<evidence type="ECO:0000313" key="3">
    <source>
        <dbReference type="Proteomes" id="UP001597509"/>
    </source>
</evidence>
<gene>
    <name evidence="2" type="ORF">ACFS6I_11080</name>
</gene>
<dbReference type="InterPro" id="IPR036188">
    <property type="entry name" value="FAD/NAD-bd_sf"/>
</dbReference>
<dbReference type="PRINTS" id="PR00420">
    <property type="entry name" value="RNGMNOXGNASE"/>
</dbReference>
<keyword evidence="2" id="KW-0560">Oxidoreductase</keyword>
<name>A0ABW5YVR9_9SPHI</name>
<dbReference type="RefSeq" id="WP_380920479.1">
    <property type="nucleotide sequence ID" value="NZ_JBHUPE010000004.1"/>
</dbReference>
<evidence type="ECO:0000313" key="2">
    <source>
        <dbReference type="EMBL" id="MFD2904471.1"/>
    </source>
</evidence>
<dbReference type="Proteomes" id="UP001597509">
    <property type="component" value="Unassembled WGS sequence"/>
</dbReference>
<dbReference type="InterPro" id="IPR050816">
    <property type="entry name" value="Flavin-dep_Halogenase_NPB"/>
</dbReference>
<feature type="domain" description="FAD dependent oxidoreductase" evidence="1">
    <location>
        <begin position="5"/>
        <end position="45"/>
    </location>
</feature>
<dbReference type="SUPFAM" id="SSF51905">
    <property type="entry name" value="FAD/NAD(P)-binding domain"/>
    <property type="match status" value="1"/>
</dbReference>
<dbReference type="EC" id="1.-.-.-" evidence="2"/>
<dbReference type="Pfam" id="PF04820">
    <property type="entry name" value="Trp_halogenase"/>
    <property type="match status" value="1"/>
</dbReference>
<organism evidence="2 3">
    <name type="scientific">Sphingobacterium anhuiense</name>
    <dbReference type="NCBI Taxonomy" id="493780"/>
    <lineage>
        <taxon>Bacteria</taxon>
        <taxon>Pseudomonadati</taxon>
        <taxon>Bacteroidota</taxon>
        <taxon>Sphingobacteriia</taxon>
        <taxon>Sphingobacteriales</taxon>
        <taxon>Sphingobacteriaceae</taxon>
        <taxon>Sphingobacterium</taxon>
    </lineage>
</organism>
<keyword evidence="3" id="KW-1185">Reference proteome</keyword>
<protein>
    <submittedName>
        <fullName evidence="2">NAD(P)/FAD-dependent oxidoreductase</fullName>
        <ecNumber evidence="2">1.-.-.-</ecNumber>
    </submittedName>
</protein>
<accession>A0ABW5YVR9</accession>
<dbReference type="Gene3D" id="3.30.9.100">
    <property type="match status" value="1"/>
</dbReference>
<dbReference type="EMBL" id="JBHUPE010000004">
    <property type="protein sequence ID" value="MFD2904471.1"/>
    <property type="molecule type" value="Genomic_DNA"/>
</dbReference>
<proteinExistence type="predicted"/>
<dbReference type="InterPro" id="IPR006905">
    <property type="entry name" value="Flavin_halogenase"/>
</dbReference>
<reference evidence="3" key="1">
    <citation type="journal article" date="2019" name="Int. J. Syst. Evol. Microbiol.">
        <title>The Global Catalogue of Microorganisms (GCM) 10K type strain sequencing project: providing services to taxonomists for standard genome sequencing and annotation.</title>
        <authorList>
            <consortium name="The Broad Institute Genomics Platform"/>
            <consortium name="The Broad Institute Genome Sequencing Center for Infectious Disease"/>
            <person name="Wu L."/>
            <person name="Ma J."/>
        </authorList>
    </citation>
    <scope>NUCLEOTIDE SEQUENCE [LARGE SCALE GENOMIC DNA]</scope>
    <source>
        <strain evidence="3">KCTC 22209</strain>
    </source>
</reference>
<comment type="caution">
    <text evidence="2">The sequence shown here is derived from an EMBL/GenBank/DDBJ whole genome shotgun (WGS) entry which is preliminary data.</text>
</comment>
<dbReference type="InterPro" id="IPR006076">
    <property type="entry name" value="FAD-dep_OxRdtase"/>
</dbReference>
<dbReference type="PANTHER" id="PTHR43747:SF1">
    <property type="entry name" value="SLR1998 PROTEIN"/>
    <property type="match status" value="1"/>
</dbReference>